<dbReference type="EMBL" id="JH992976">
    <property type="protein sequence ID" value="EKX51280.1"/>
    <property type="molecule type" value="Genomic_DNA"/>
</dbReference>
<protein>
    <submittedName>
        <fullName evidence="1 2">Uncharacterized protein</fullName>
    </submittedName>
</protein>
<dbReference type="SMART" id="SM01425">
    <property type="entry name" value="EsV_1_7"/>
    <property type="match status" value="2"/>
</dbReference>
<keyword evidence="3" id="KW-1185">Reference proteome</keyword>
<gene>
    <name evidence="1" type="ORF">GUITHDRAFT_103197</name>
</gene>
<evidence type="ECO:0000313" key="1">
    <source>
        <dbReference type="EMBL" id="EKX51280.1"/>
    </source>
</evidence>
<dbReference type="Pfam" id="PF19114">
    <property type="entry name" value="EsV_1_7_cys"/>
    <property type="match status" value="2"/>
</dbReference>
<reference evidence="3" key="2">
    <citation type="submission" date="2012-11" db="EMBL/GenBank/DDBJ databases">
        <authorList>
            <person name="Kuo A."/>
            <person name="Curtis B.A."/>
            <person name="Tanifuji G."/>
            <person name="Burki F."/>
            <person name="Gruber A."/>
            <person name="Irimia M."/>
            <person name="Maruyama S."/>
            <person name="Arias M.C."/>
            <person name="Ball S.G."/>
            <person name="Gile G.H."/>
            <person name="Hirakawa Y."/>
            <person name="Hopkins J.F."/>
            <person name="Rensing S.A."/>
            <person name="Schmutz J."/>
            <person name="Symeonidi A."/>
            <person name="Elias M."/>
            <person name="Eveleigh R.J."/>
            <person name="Herman E.K."/>
            <person name="Klute M.J."/>
            <person name="Nakayama T."/>
            <person name="Obornik M."/>
            <person name="Reyes-Prieto A."/>
            <person name="Armbrust E.V."/>
            <person name="Aves S.J."/>
            <person name="Beiko R.G."/>
            <person name="Coutinho P."/>
            <person name="Dacks J.B."/>
            <person name="Durnford D.G."/>
            <person name="Fast N.M."/>
            <person name="Green B.R."/>
            <person name="Grisdale C."/>
            <person name="Hempe F."/>
            <person name="Henrissat B."/>
            <person name="Hoppner M.P."/>
            <person name="Ishida K.-I."/>
            <person name="Kim E."/>
            <person name="Koreny L."/>
            <person name="Kroth P.G."/>
            <person name="Liu Y."/>
            <person name="Malik S.-B."/>
            <person name="Maier U.G."/>
            <person name="McRose D."/>
            <person name="Mock T."/>
            <person name="Neilson J.A."/>
            <person name="Onodera N.T."/>
            <person name="Poole A.M."/>
            <person name="Pritham E.J."/>
            <person name="Richards T.A."/>
            <person name="Rocap G."/>
            <person name="Roy S.W."/>
            <person name="Sarai C."/>
            <person name="Schaack S."/>
            <person name="Shirato S."/>
            <person name="Slamovits C.H."/>
            <person name="Spencer D.F."/>
            <person name="Suzuki S."/>
            <person name="Worden A.Z."/>
            <person name="Zauner S."/>
            <person name="Barry K."/>
            <person name="Bell C."/>
            <person name="Bharti A.K."/>
            <person name="Crow J.A."/>
            <person name="Grimwood J."/>
            <person name="Kramer R."/>
            <person name="Lindquist E."/>
            <person name="Lucas S."/>
            <person name="Salamov A."/>
            <person name="McFadden G.I."/>
            <person name="Lane C.E."/>
            <person name="Keeling P.J."/>
            <person name="Gray M.W."/>
            <person name="Grigoriev I.V."/>
            <person name="Archibald J.M."/>
        </authorList>
    </citation>
    <scope>NUCLEOTIDE SEQUENCE</scope>
    <source>
        <strain evidence="3">CCMP2712</strain>
    </source>
</reference>
<dbReference type="Proteomes" id="UP000011087">
    <property type="component" value="Unassembled WGS sequence"/>
</dbReference>
<dbReference type="HOGENOM" id="CLU_1191821_0_0_1"/>
<dbReference type="AlphaFoldDB" id="L1JSZ0"/>
<dbReference type="KEGG" id="gtt:GUITHDRAFT_103197"/>
<dbReference type="GeneID" id="17307856"/>
<dbReference type="EnsemblProtists" id="EKX51280">
    <property type="protein sequence ID" value="EKX51280"/>
    <property type="gene ID" value="GUITHDRAFT_103197"/>
</dbReference>
<dbReference type="InterPro" id="IPR043822">
    <property type="entry name" value="EsV_1_7_cys"/>
</dbReference>
<accession>L1JSZ0</accession>
<proteinExistence type="predicted"/>
<dbReference type="PaxDb" id="55529-EKX51280"/>
<organism evidence="1">
    <name type="scientific">Guillardia theta (strain CCMP2712)</name>
    <name type="common">Cryptophyte</name>
    <dbReference type="NCBI Taxonomy" id="905079"/>
    <lineage>
        <taxon>Eukaryota</taxon>
        <taxon>Cryptophyceae</taxon>
        <taxon>Pyrenomonadales</taxon>
        <taxon>Geminigeraceae</taxon>
        <taxon>Guillardia</taxon>
    </lineage>
</organism>
<sequence length="233" mass="26310">MFCRSRAIYGATKQSPPLVSELDLELGSLTRRTQRCGAHKHSGDIIITRNSCFYPGCQKAEIVTFISKTQASFGDAATREKETCALHRLKHHVDLKNNGKKCAAPEGCSKLGVFGWTGKDKQKHSRALFCAAHRSNEQTRRVSKHMDTTRRQLERKLVNELYCIFSELHSSANDVPSRLFNQSQYKKDRTSMIEFAVVFLGHHAIGFSSETGSQIRQVQPVVNGTNENHEDDW</sequence>
<reference evidence="2" key="3">
    <citation type="submission" date="2016-03" db="UniProtKB">
        <authorList>
            <consortium name="EnsemblProtists"/>
        </authorList>
    </citation>
    <scope>IDENTIFICATION</scope>
</reference>
<evidence type="ECO:0000313" key="2">
    <source>
        <dbReference type="EnsemblProtists" id="EKX51280"/>
    </source>
</evidence>
<name>L1JSZ0_GUITC</name>
<dbReference type="RefSeq" id="XP_005838260.1">
    <property type="nucleotide sequence ID" value="XM_005838203.1"/>
</dbReference>
<evidence type="ECO:0000313" key="3">
    <source>
        <dbReference type="Proteomes" id="UP000011087"/>
    </source>
</evidence>
<reference evidence="1 3" key="1">
    <citation type="journal article" date="2012" name="Nature">
        <title>Algal genomes reveal evolutionary mosaicism and the fate of nucleomorphs.</title>
        <authorList>
            <consortium name="DOE Joint Genome Institute"/>
            <person name="Curtis B.A."/>
            <person name="Tanifuji G."/>
            <person name="Burki F."/>
            <person name="Gruber A."/>
            <person name="Irimia M."/>
            <person name="Maruyama S."/>
            <person name="Arias M.C."/>
            <person name="Ball S.G."/>
            <person name="Gile G.H."/>
            <person name="Hirakawa Y."/>
            <person name="Hopkins J.F."/>
            <person name="Kuo A."/>
            <person name="Rensing S.A."/>
            <person name="Schmutz J."/>
            <person name="Symeonidi A."/>
            <person name="Elias M."/>
            <person name="Eveleigh R.J."/>
            <person name="Herman E.K."/>
            <person name="Klute M.J."/>
            <person name="Nakayama T."/>
            <person name="Obornik M."/>
            <person name="Reyes-Prieto A."/>
            <person name="Armbrust E.V."/>
            <person name="Aves S.J."/>
            <person name="Beiko R.G."/>
            <person name="Coutinho P."/>
            <person name="Dacks J.B."/>
            <person name="Durnford D.G."/>
            <person name="Fast N.M."/>
            <person name="Green B.R."/>
            <person name="Grisdale C.J."/>
            <person name="Hempel F."/>
            <person name="Henrissat B."/>
            <person name="Hoppner M.P."/>
            <person name="Ishida K."/>
            <person name="Kim E."/>
            <person name="Koreny L."/>
            <person name="Kroth P.G."/>
            <person name="Liu Y."/>
            <person name="Malik S.B."/>
            <person name="Maier U.G."/>
            <person name="McRose D."/>
            <person name="Mock T."/>
            <person name="Neilson J.A."/>
            <person name="Onodera N.T."/>
            <person name="Poole A.M."/>
            <person name="Pritham E.J."/>
            <person name="Richards T.A."/>
            <person name="Rocap G."/>
            <person name="Roy S.W."/>
            <person name="Sarai C."/>
            <person name="Schaack S."/>
            <person name="Shirato S."/>
            <person name="Slamovits C.H."/>
            <person name="Spencer D.F."/>
            <person name="Suzuki S."/>
            <person name="Worden A.Z."/>
            <person name="Zauner S."/>
            <person name="Barry K."/>
            <person name="Bell C."/>
            <person name="Bharti A.K."/>
            <person name="Crow J.A."/>
            <person name="Grimwood J."/>
            <person name="Kramer R."/>
            <person name="Lindquist E."/>
            <person name="Lucas S."/>
            <person name="Salamov A."/>
            <person name="McFadden G.I."/>
            <person name="Lane C.E."/>
            <person name="Keeling P.J."/>
            <person name="Gray M.W."/>
            <person name="Grigoriev I.V."/>
            <person name="Archibald J.M."/>
        </authorList>
    </citation>
    <scope>NUCLEOTIDE SEQUENCE</scope>
    <source>
        <strain evidence="1 3">CCMP2712</strain>
    </source>
</reference>